<dbReference type="Pfam" id="PF00333">
    <property type="entry name" value="Ribosomal_S5"/>
    <property type="match status" value="1"/>
</dbReference>
<keyword evidence="13" id="KW-1185">Reference proteome</keyword>
<dbReference type="OrthoDB" id="9809045at2"/>
<evidence type="ECO:0000256" key="10">
    <source>
        <dbReference type="SAM" id="MobiDB-lite"/>
    </source>
</evidence>
<evidence type="ECO:0000313" key="13">
    <source>
        <dbReference type="Proteomes" id="UP000281738"/>
    </source>
</evidence>
<gene>
    <name evidence="8" type="primary">rpsE</name>
    <name evidence="12" type="ORF">EDD33_0463</name>
</gene>
<dbReference type="RefSeq" id="WP_056536331.1">
    <property type="nucleotide sequence ID" value="NZ_RKHO01000001.1"/>
</dbReference>
<dbReference type="HAMAP" id="MF_01307_B">
    <property type="entry name" value="Ribosomal_uS5_B"/>
    <property type="match status" value="1"/>
</dbReference>
<evidence type="ECO:0000256" key="8">
    <source>
        <dbReference type="HAMAP-Rule" id="MF_01307"/>
    </source>
</evidence>
<keyword evidence="2 8" id="KW-0699">rRNA-binding</keyword>
<evidence type="ECO:0000256" key="2">
    <source>
        <dbReference type="ARBA" id="ARBA00022730"/>
    </source>
</evidence>
<name>A0A3N2CQN0_9ACTN</name>
<dbReference type="InterPro" id="IPR000851">
    <property type="entry name" value="Ribosomal_uS5"/>
</dbReference>
<dbReference type="PROSITE" id="PS50881">
    <property type="entry name" value="S5_DSRBD"/>
    <property type="match status" value="1"/>
</dbReference>
<dbReference type="PROSITE" id="PS00585">
    <property type="entry name" value="RIBOSOMAL_S5"/>
    <property type="match status" value="1"/>
</dbReference>
<dbReference type="NCBIfam" id="TIGR01021">
    <property type="entry name" value="rpsE_bact"/>
    <property type="match status" value="1"/>
</dbReference>
<comment type="domain">
    <text evidence="8">The N-terminal domain interacts with the head of the 30S subunit; the C-terminal domain interacts with the body and contacts protein S4. The interaction surface between S4 and S5 is involved in control of translational fidelity.</text>
</comment>
<sequence>MSGSQQRGQRAGGGRGGRDGGRGGQQEKSQYIERVVAINRVAKVVKGGRRFSFTALVIVGDGDGMVGVGYGKAKEVPAAIAKGVEEAKKHFFRVPRVQGTIPHPVQGEKAAGVVLLRPAAPGTGVIAGGPVRAVLECAGIHDVLSKSLGSSNQINIVHATVEALRSLEEPEAVAARRGLRVEDVAPAALLRAKNEVPEGVSQEVAS</sequence>
<evidence type="ECO:0000256" key="4">
    <source>
        <dbReference type="ARBA" id="ARBA00022980"/>
    </source>
</evidence>
<keyword evidence="4 8" id="KW-0689">Ribosomal protein</keyword>
<dbReference type="SUPFAM" id="SSF54211">
    <property type="entry name" value="Ribosomal protein S5 domain 2-like"/>
    <property type="match status" value="1"/>
</dbReference>
<evidence type="ECO:0000256" key="9">
    <source>
        <dbReference type="RuleBase" id="RU003823"/>
    </source>
</evidence>
<dbReference type="InterPro" id="IPR013810">
    <property type="entry name" value="Ribosomal_uS5_N"/>
</dbReference>
<comment type="function">
    <text evidence="8">Located at the back of the 30S subunit body where it stabilizes the conformation of the head with respect to the body.</text>
</comment>
<evidence type="ECO:0000259" key="11">
    <source>
        <dbReference type="PROSITE" id="PS50881"/>
    </source>
</evidence>
<dbReference type="GO" id="GO:0015935">
    <property type="term" value="C:small ribosomal subunit"/>
    <property type="evidence" value="ECO:0007669"/>
    <property type="project" value="InterPro"/>
</dbReference>
<comment type="function">
    <text evidence="8">With S4 and S12 plays an important role in translational accuracy.</text>
</comment>
<dbReference type="AlphaFoldDB" id="A0A3N2CQN0"/>
<comment type="similarity">
    <text evidence="1 8 9">Belongs to the universal ribosomal protein uS5 family.</text>
</comment>
<evidence type="ECO:0000256" key="7">
    <source>
        <dbReference type="ARBA" id="ARBA00062000"/>
    </source>
</evidence>
<dbReference type="GO" id="GO:0042254">
    <property type="term" value="P:ribosome biogenesis"/>
    <property type="evidence" value="ECO:0007669"/>
    <property type="project" value="UniProtKB-ARBA"/>
</dbReference>
<organism evidence="12 13">
    <name type="scientific">Nocardioides aurantiacus</name>
    <dbReference type="NCBI Taxonomy" id="86796"/>
    <lineage>
        <taxon>Bacteria</taxon>
        <taxon>Bacillati</taxon>
        <taxon>Actinomycetota</taxon>
        <taxon>Actinomycetes</taxon>
        <taxon>Propionibacteriales</taxon>
        <taxon>Nocardioidaceae</taxon>
        <taxon>Nocardioides</taxon>
    </lineage>
</organism>
<dbReference type="EMBL" id="RKHO01000001">
    <property type="protein sequence ID" value="ROR89634.1"/>
    <property type="molecule type" value="Genomic_DNA"/>
</dbReference>
<evidence type="ECO:0000256" key="3">
    <source>
        <dbReference type="ARBA" id="ARBA00022884"/>
    </source>
</evidence>
<dbReference type="GO" id="GO:0003735">
    <property type="term" value="F:structural constituent of ribosome"/>
    <property type="evidence" value="ECO:0007669"/>
    <property type="project" value="UniProtKB-UniRule"/>
</dbReference>
<evidence type="ECO:0000313" key="12">
    <source>
        <dbReference type="EMBL" id="ROR89634.1"/>
    </source>
</evidence>
<reference evidence="12 13" key="1">
    <citation type="submission" date="2018-11" db="EMBL/GenBank/DDBJ databases">
        <title>Sequencing the genomes of 1000 actinobacteria strains.</title>
        <authorList>
            <person name="Klenk H.-P."/>
        </authorList>
    </citation>
    <scope>NUCLEOTIDE SEQUENCE [LARGE SCALE GENOMIC DNA]</scope>
    <source>
        <strain evidence="12 13">DSM 12652</strain>
    </source>
</reference>
<comment type="caution">
    <text evidence="12">The sequence shown here is derived from an EMBL/GenBank/DDBJ whole genome shotgun (WGS) entry which is preliminary data.</text>
</comment>
<dbReference type="Pfam" id="PF03719">
    <property type="entry name" value="Ribosomal_S5_C"/>
    <property type="match status" value="1"/>
</dbReference>
<dbReference type="FunFam" id="3.30.230.10:FF:000002">
    <property type="entry name" value="30S ribosomal protein S5"/>
    <property type="match status" value="1"/>
</dbReference>
<dbReference type="PANTHER" id="PTHR48277">
    <property type="entry name" value="MITOCHONDRIAL RIBOSOMAL PROTEIN S5"/>
    <property type="match status" value="1"/>
</dbReference>
<protein>
    <recommendedName>
        <fullName evidence="6 8">Small ribosomal subunit protein uS5</fullName>
    </recommendedName>
</protein>
<evidence type="ECO:0000256" key="6">
    <source>
        <dbReference type="ARBA" id="ARBA00035255"/>
    </source>
</evidence>
<dbReference type="Proteomes" id="UP000281738">
    <property type="component" value="Unassembled WGS sequence"/>
</dbReference>
<proteinExistence type="inferred from homology"/>
<dbReference type="InterPro" id="IPR014721">
    <property type="entry name" value="Ribsml_uS5_D2-typ_fold_subgr"/>
</dbReference>
<dbReference type="InterPro" id="IPR005712">
    <property type="entry name" value="Ribosomal_uS5_bac-type"/>
</dbReference>
<dbReference type="FunFam" id="3.30.160.20:FF:000001">
    <property type="entry name" value="30S ribosomal protein S5"/>
    <property type="match status" value="1"/>
</dbReference>
<dbReference type="GO" id="GO:0006412">
    <property type="term" value="P:translation"/>
    <property type="evidence" value="ECO:0007669"/>
    <property type="project" value="UniProtKB-UniRule"/>
</dbReference>
<feature type="region of interest" description="Disordered" evidence="10">
    <location>
        <begin position="1"/>
        <end position="28"/>
    </location>
</feature>
<dbReference type="Gene3D" id="3.30.160.20">
    <property type="match status" value="1"/>
</dbReference>
<dbReference type="InterPro" id="IPR005324">
    <property type="entry name" value="Ribosomal_uS5_C"/>
</dbReference>
<accession>A0A3N2CQN0</accession>
<comment type="subunit">
    <text evidence="7 8">Part of the 30S ribosomal subunit. Contacts proteins S4 and S8.</text>
</comment>
<dbReference type="GO" id="GO:0005737">
    <property type="term" value="C:cytoplasm"/>
    <property type="evidence" value="ECO:0007669"/>
    <property type="project" value="UniProtKB-ARBA"/>
</dbReference>
<dbReference type="InterPro" id="IPR020568">
    <property type="entry name" value="Ribosomal_Su5_D2-typ_SF"/>
</dbReference>
<keyword evidence="5 8" id="KW-0687">Ribonucleoprotein</keyword>
<feature type="domain" description="S5 DRBM" evidence="11">
    <location>
        <begin position="31"/>
        <end position="94"/>
    </location>
</feature>
<evidence type="ECO:0000256" key="5">
    <source>
        <dbReference type="ARBA" id="ARBA00023274"/>
    </source>
</evidence>
<dbReference type="PANTHER" id="PTHR48277:SF1">
    <property type="entry name" value="MITOCHONDRIAL RIBOSOMAL PROTEIN S5"/>
    <property type="match status" value="1"/>
</dbReference>
<evidence type="ECO:0000256" key="1">
    <source>
        <dbReference type="ARBA" id="ARBA00008945"/>
    </source>
</evidence>
<dbReference type="InterPro" id="IPR018192">
    <property type="entry name" value="Ribosomal_uS5_N_CS"/>
</dbReference>
<dbReference type="GO" id="GO:0019843">
    <property type="term" value="F:rRNA binding"/>
    <property type="evidence" value="ECO:0007669"/>
    <property type="project" value="UniProtKB-UniRule"/>
</dbReference>
<keyword evidence="3 8" id="KW-0694">RNA-binding</keyword>
<dbReference type="SUPFAM" id="SSF54768">
    <property type="entry name" value="dsRNA-binding domain-like"/>
    <property type="match status" value="1"/>
</dbReference>
<dbReference type="Gene3D" id="3.30.230.10">
    <property type="match status" value="1"/>
</dbReference>